<dbReference type="NCBIfam" id="TIGR01733">
    <property type="entry name" value="AA-adenyl-dom"/>
    <property type="match status" value="1"/>
</dbReference>
<dbReference type="InterPro" id="IPR000873">
    <property type="entry name" value="AMP-dep_synth/lig_dom"/>
</dbReference>
<dbReference type="Gene3D" id="3.30.559.30">
    <property type="entry name" value="Nonribosomal peptide synthetase, condensation domain"/>
    <property type="match status" value="2"/>
</dbReference>
<dbReference type="PANTHER" id="PTHR45527">
    <property type="entry name" value="NONRIBOSOMAL PEPTIDE SYNTHETASE"/>
    <property type="match status" value="1"/>
</dbReference>
<dbReference type="InterPro" id="IPR041464">
    <property type="entry name" value="TubC_N"/>
</dbReference>
<keyword evidence="2" id="KW-0597">Phosphoprotein</keyword>
<dbReference type="PANTHER" id="PTHR45527:SF1">
    <property type="entry name" value="FATTY ACID SYNTHASE"/>
    <property type="match status" value="1"/>
</dbReference>
<dbReference type="EMBL" id="JARJJS010000004">
    <property type="protein sequence ID" value="MDF4026462.1"/>
    <property type="molecule type" value="Genomic_DNA"/>
</dbReference>
<dbReference type="Gene3D" id="3.30.559.10">
    <property type="entry name" value="Chloramphenicol acetyltransferase-like domain"/>
    <property type="match status" value="2"/>
</dbReference>
<dbReference type="SUPFAM" id="SSF52777">
    <property type="entry name" value="CoA-dependent acyltransferases"/>
    <property type="match status" value="4"/>
</dbReference>
<dbReference type="InterPro" id="IPR001242">
    <property type="entry name" value="Condensation_dom"/>
</dbReference>
<evidence type="ECO:0000313" key="5">
    <source>
        <dbReference type="Proteomes" id="UP001528850"/>
    </source>
</evidence>
<dbReference type="Pfam" id="PF00550">
    <property type="entry name" value="PP-binding"/>
    <property type="match status" value="1"/>
</dbReference>
<dbReference type="InterPro" id="IPR045851">
    <property type="entry name" value="AMP-bd_C_sf"/>
</dbReference>
<dbReference type="Pfam" id="PF18563">
    <property type="entry name" value="TubC_N"/>
    <property type="match status" value="1"/>
</dbReference>
<dbReference type="Pfam" id="PF00501">
    <property type="entry name" value="AMP-binding"/>
    <property type="match status" value="1"/>
</dbReference>
<dbReference type="Pfam" id="PF13193">
    <property type="entry name" value="AMP-binding_C"/>
    <property type="match status" value="1"/>
</dbReference>
<dbReference type="Gene3D" id="1.10.10.1830">
    <property type="entry name" value="Non-ribosomal peptide synthase, adenylation domain"/>
    <property type="match status" value="1"/>
</dbReference>
<evidence type="ECO:0000313" key="4">
    <source>
        <dbReference type="EMBL" id="MDF4026462.1"/>
    </source>
</evidence>
<name>A0ABT6BEJ3_9GAMM</name>
<keyword evidence="1" id="KW-0596">Phosphopantetheine</keyword>
<dbReference type="PROSITE" id="PS50075">
    <property type="entry name" value="CARRIER"/>
    <property type="match status" value="1"/>
</dbReference>
<reference evidence="4 5" key="1">
    <citation type="journal article" date="2024" name="Curr. Microbiol.">
        <title>Luteibacter sahnii sp. nov., A Novel Yellow-Colored Xanthomonadin Pigment Producing Probiotic Bacterium from Healthy Rice Seed Microbiome.</title>
        <authorList>
            <person name="Jaiswal G."/>
            <person name="Rana R."/>
            <person name="Nayak P.K."/>
            <person name="Chouhan R."/>
            <person name="Gandhi S.G."/>
            <person name="Patel H.K."/>
            <person name="Patil P.B."/>
        </authorList>
    </citation>
    <scope>NUCLEOTIDE SEQUENCE [LARGE SCALE GENOMIC DNA]</scope>
    <source>
        <strain evidence="4 5">PPL201</strain>
    </source>
</reference>
<keyword evidence="5" id="KW-1185">Reference proteome</keyword>
<evidence type="ECO:0000256" key="2">
    <source>
        <dbReference type="ARBA" id="ARBA00022553"/>
    </source>
</evidence>
<dbReference type="Pfam" id="PF00668">
    <property type="entry name" value="Condensation"/>
    <property type="match status" value="2"/>
</dbReference>
<dbReference type="SUPFAM" id="SSF47336">
    <property type="entry name" value="ACP-like"/>
    <property type="match status" value="1"/>
</dbReference>
<dbReference type="InterPro" id="IPR023213">
    <property type="entry name" value="CAT-like_dom_sf"/>
</dbReference>
<dbReference type="InterPro" id="IPR036736">
    <property type="entry name" value="ACP-like_sf"/>
</dbReference>
<dbReference type="SMART" id="SM00823">
    <property type="entry name" value="PKS_PP"/>
    <property type="match status" value="1"/>
</dbReference>
<protein>
    <submittedName>
        <fullName evidence="4">Amino acid adenylation domain-containing protein</fullName>
    </submittedName>
</protein>
<comment type="caution">
    <text evidence="4">The sequence shown here is derived from an EMBL/GenBank/DDBJ whole genome shotgun (WGS) entry which is preliminary data.</text>
</comment>
<dbReference type="Gene3D" id="1.10.1200.10">
    <property type="entry name" value="ACP-like"/>
    <property type="match status" value="1"/>
</dbReference>
<dbReference type="PROSITE" id="PS00455">
    <property type="entry name" value="AMP_BINDING"/>
    <property type="match status" value="1"/>
</dbReference>
<sequence>MSVEMLLAKLESRGISLRGEGGELVVDAPRGMLDPILVEELRSHKEALLSRCRSGIDVELDASTLARLSAQAPDGAGIESTHGLSPLQEGILLQHRLNEASDPYIVRMMLVFDSHARMEAFLAALGSVINRHAALRSSVHWQALAHPVQVVWRQVALPVIALEVPAGRSPQAILEEETDPRHARIDLTRAPLFSAVTVPDADGRYRLALLFHHIVCDHLSLDIVIAEVQAYLDGRSAGLAEPIPYHRCLQTPRDEDMERHEAFFREQLQDVDTVAAPFGVMRHESGGESLSVRQATLEPALAHALRRCAKEQRVGVASLAHLALARVVAACSGGDDVVLGTVLTGRNHGARDVTQAVGMFLNTLPLRAPSGALDVGTALQAMHQALGLLLEHEQAPLSLARRCTGLPAQAPLFAVVMNYRRSASASTGASVQARAWDGIRLESSEESSTYPLTVIVDDWDGGLACTVKAAPGIRGETVLECLRYSLQGLVDALSRPEGTILGHIGVLPPHVCHRQRETFNPPWETPADVFLHGLVERHAETAPDAPALRYRDRCLTYGQLNERANRLAHFLRAQGIGTGERVALCMHRGVEVVTGMLAVLKLGAVYVPVDPTYPEQRLAYLLEDSAPAALLTTASVEPDLPALGLLRTFVLDDTATSAHIDGCAASDLVAGDIGGETPAYVIYTSGSTGKPKGVVNVHRGLANLARQQIGLFDPSPGSRILQFSSTSFDASIFEIAMAFAAGATLCLADAEHLLPGGPLQQAIADHAITHLTLPPSVLALLEPEDLSSVRTLVVAGEVMKAELARRFVRGRRLFNAYGPSEATVCASAWQCLPGQADPVPIGFPLRGTRVHILDRYMQEVPAGAPGELYLGGAGVAQGYLHRDALTAERFVADPFSKEGGALLYRTGDMGEYASDGAILYAGRNDAQVKVRGFRVEPGEIERRLESLPGIEGAIVLAVEDEAGHRRLIAYVVGSWESSPEDRSVRWRASLKAVLPDYMVPSHFVPVEAWPLTPHGKIDRKALERMDVVARTARTPPRNAVESKLAAHWAKLLGMPPEHVDIDADFFTAGGDSMLAARFVTGISLDDMHLDIRDIFEHPTIRQLGPRVRTDGADGASGDIGGGGPVAIIPNIRHAFGVSSRQTRDWWNLFSLFGLPESCTPERAHEAFKVLVERHDALRQNFVCRDDGSWEARIAPFDGTVAFTIRDASAVSGGDIALMTAEHRRMVETASIERGPLIQLAMLDGGPGQPYRLLCCAHHYVIDGVSMNIIGQEFAHVVDQLARGLPPKLPPLPVTYRQYVGYLEDYAHSPACLARLDYWSRAGARGDLGIPLSRPDGKCYVWCFTNWPREHDASALLDSVDHQDGKQLEAWLIALFARAYARWSGRDYLWMNVIDNGRKQPDGGPNLDRMVGWIATMYPLLLDVDIGAPIEDGMPDLCRQVHDLPRDKSFGLLKFLHPDPAVRQRLADLPEPRINFNFLGRTRTGALPSHASEPTYTTLPLPLTDEAYPKVENRESLALGENYIMFVCSIIDRNLHVSWNYNAELFDHEAIERFDAAFADEVRRCKIPEASKMEVGP</sequence>
<proteinExistence type="predicted"/>
<dbReference type="Gene3D" id="3.30.300.30">
    <property type="match status" value="1"/>
</dbReference>
<feature type="domain" description="Carrier" evidence="3">
    <location>
        <begin position="1035"/>
        <end position="1111"/>
    </location>
</feature>
<dbReference type="Proteomes" id="UP001528850">
    <property type="component" value="Unassembled WGS sequence"/>
</dbReference>
<evidence type="ECO:0000256" key="1">
    <source>
        <dbReference type="ARBA" id="ARBA00022450"/>
    </source>
</evidence>
<dbReference type="SUPFAM" id="SSF56801">
    <property type="entry name" value="Acetyl-CoA synthetase-like"/>
    <property type="match status" value="1"/>
</dbReference>
<dbReference type="InterPro" id="IPR044894">
    <property type="entry name" value="TubC_N_sf"/>
</dbReference>
<dbReference type="InterPro" id="IPR010071">
    <property type="entry name" value="AA_adenyl_dom"/>
</dbReference>
<dbReference type="Gene3D" id="2.30.38.10">
    <property type="entry name" value="Luciferase, Domain 3"/>
    <property type="match status" value="1"/>
</dbReference>
<evidence type="ECO:0000259" key="3">
    <source>
        <dbReference type="PROSITE" id="PS50075"/>
    </source>
</evidence>
<dbReference type="InterPro" id="IPR020806">
    <property type="entry name" value="PKS_PP-bd"/>
</dbReference>
<gene>
    <name evidence="4" type="ORF">P3W24_15925</name>
</gene>
<accession>A0ABT6BEJ3</accession>
<dbReference type="CDD" id="cd19544">
    <property type="entry name" value="E-C_NRPS"/>
    <property type="match status" value="1"/>
</dbReference>
<dbReference type="InterPro" id="IPR025110">
    <property type="entry name" value="AMP-bd_C"/>
</dbReference>
<dbReference type="Gene3D" id="3.40.50.980">
    <property type="match status" value="2"/>
</dbReference>
<dbReference type="InterPro" id="IPR020845">
    <property type="entry name" value="AMP-binding_CS"/>
</dbReference>
<dbReference type="InterPro" id="IPR009081">
    <property type="entry name" value="PP-bd_ACP"/>
</dbReference>
<organism evidence="4 5">
    <name type="scientific">Luteibacter sahnii</name>
    <dbReference type="NCBI Taxonomy" id="3021977"/>
    <lineage>
        <taxon>Bacteria</taxon>
        <taxon>Pseudomonadati</taxon>
        <taxon>Pseudomonadota</taxon>
        <taxon>Gammaproteobacteria</taxon>
        <taxon>Lysobacterales</taxon>
        <taxon>Rhodanobacteraceae</taxon>
        <taxon>Luteibacter</taxon>
    </lineage>
</organism>